<dbReference type="EMBL" id="AP022606">
    <property type="protein sequence ID" value="BBZ10335.1"/>
    <property type="molecule type" value="Genomic_DNA"/>
</dbReference>
<gene>
    <name evidence="8" type="primary">vapC47</name>
    <name evidence="9" type="ORF">BST20_04065</name>
    <name evidence="8" type="ORF">MBRA_05300</name>
</gene>
<sequence>MIYLDASALVTYVLERPNVAELRAFLAARPELCGATSTVGFVETVRNCDRAGDFPGLMTQLLRDYDELQLTSEIRDRAAVLPGGLKTLDAIHVATAETLGDELVAFVTYDRRLANVARSQGLPVVSP</sequence>
<evidence type="ECO:0000256" key="5">
    <source>
        <dbReference type="ARBA" id="ARBA00022801"/>
    </source>
</evidence>
<name>A0A7I7W0Q3_9MYCO</name>
<keyword evidence="3" id="KW-0540">Nuclease</keyword>
<dbReference type="CDD" id="cd09874">
    <property type="entry name" value="PIN_MT3492-like"/>
    <property type="match status" value="1"/>
</dbReference>
<dbReference type="Pfam" id="PF01850">
    <property type="entry name" value="PIN"/>
    <property type="match status" value="1"/>
</dbReference>
<dbReference type="Proteomes" id="UP000192441">
    <property type="component" value="Unassembled WGS sequence"/>
</dbReference>
<keyword evidence="2" id="KW-1277">Toxin-antitoxin system</keyword>
<dbReference type="InterPro" id="IPR029060">
    <property type="entry name" value="PIN-like_dom_sf"/>
</dbReference>
<evidence type="ECO:0000256" key="1">
    <source>
        <dbReference type="ARBA" id="ARBA00001946"/>
    </source>
</evidence>
<feature type="domain" description="PIN" evidence="7">
    <location>
        <begin position="2"/>
        <end position="118"/>
    </location>
</feature>
<reference evidence="8 11" key="2">
    <citation type="journal article" date="2019" name="Emerg. Microbes Infect.">
        <title>Comprehensive subspecies identification of 175 nontuberculous mycobacteria species based on 7547 genomic profiles.</title>
        <authorList>
            <person name="Matsumoto Y."/>
            <person name="Kinjo T."/>
            <person name="Motooka D."/>
            <person name="Nabeya D."/>
            <person name="Jung N."/>
            <person name="Uechi K."/>
            <person name="Horii T."/>
            <person name="Iida T."/>
            <person name="Fujita J."/>
            <person name="Nakamura S."/>
        </authorList>
    </citation>
    <scope>NUCLEOTIDE SEQUENCE [LARGE SCALE GENOMIC DNA]</scope>
    <source>
        <strain evidence="8 11">JCM 12687</strain>
    </source>
</reference>
<evidence type="ECO:0000313" key="9">
    <source>
        <dbReference type="EMBL" id="ORA41294.1"/>
    </source>
</evidence>
<dbReference type="Proteomes" id="UP000467379">
    <property type="component" value="Chromosome"/>
</dbReference>
<evidence type="ECO:0000256" key="3">
    <source>
        <dbReference type="ARBA" id="ARBA00022722"/>
    </source>
</evidence>
<evidence type="ECO:0000313" key="8">
    <source>
        <dbReference type="EMBL" id="BBZ10335.1"/>
    </source>
</evidence>
<dbReference type="RefSeq" id="WP_083130068.1">
    <property type="nucleotide sequence ID" value="NZ_AP022606.1"/>
</dbReference>
<proteinExistence type="predicted"/>
<evidence type="ECO:0000256" key="2">
    <source>
        <dbReference type="ARBA" id="ARBA00022649"/>
    </source>
</evidence>
<keyword evidence="5" id="KW-0378">Hydrolase</keyword>
<keyword evidence="11" id="KW-1185">Reference proteome</keyword>
<reference evidence="9 10" key="1">
    <citation type="submission" date="2016-12" db="EMBL/GenBank/DDBJ databases">
        <title>The new phylogeny of genus Mycobacterium.</title>
        <authorList>
            <person name="Tortoli E."/>
            <person name="Trovato A."/>
            <person name="Cirillo D.M."/>
        </authorList>
    </citation>
    <scope>NUCLEOTIDE SEQUENCE [LARGE SCALE GENOMIC DNA]</scope>
    <source>
        <strain evidence="9 10">DSM 44624</strain>
    </source>
</reference>
<dbReference type="GO" id="GO:0046872">
    <property type="term" value="F:metal ion binding"/>
    <property type="evidence" value="ECO:0007669"/>
    <property type="project" value="UniProtKB-KW"/>
</dbReference>
<evidence type="ECO:0000313" key="10">
    <source>
        <dbReference type="Proteomes" id="UP000192441"/>
    </source>
</evidence>
<keyword evidence="6" id="KW-0460">Magnesium</keyword>
<dbReference type="InterPro" id="IPR002716">
    <property type="entry name" value="PIN_dom"/>
</dbReference>
<dbReference type="GO" id="GO:0016787">
    <property type="term" value="F:hydrolase activity"/>
    <property type="evidence" value="ECO:0007669"/>
    <property type="project" value="UniProtKB-KW"/>
</dbReference>
<dbReference type="GO" id="GO:0004518">
    <property type="term" value="F:nuclease activity"/>
    <property type="evidence" value="ECO:0007669"/>
    <property type="project" value="UniProtKB-KW"/>
</dbReference>
<organism evidence="9 10">
    <name type="scientific">Mycobacterium branderi</name>
    <dbReference type="NCBI Taxonomy" id="43348"/>
    <lineage>
        <taxon>Bacteria</taxon>
        <taxon>Bacillati</taxon>
        <taxon>Actinomycetota</taxon>
        <taxon>Actinomycetes</taxon>
        <taxon>Mycobacteriales</taxon>
        <taxon>Mycobacteriaceae</taxon>
        <taxon>Mycobacterium</taxon>
    </lineage>
</organism>
<evidence type="ECO:0000259" key="7">
    <source>
        <dbReference type="Pfam" id="PF01850"/>
    </source>
</evidence>
<dbReference type="AlphaFoldDB" id="A0A7I7W0Q3"/>
<dbReference type="EMBL" id="MVHM01000001">
    <property type="protein sequence ID" value="ORA41294.1"/>
    <property type="molecule type" value="Genomic_DNA"/>
</dbReference>
<protein>
    <submittedName>
        <fullName evidence="9">PIN domain-containing protein</fullName>
    </submittedName>
    <submittedName>
        <fullName evidence="8">Ribonuclease VapC47</fullName>
    </submittedName>
</protein>
<dbReference type="Gene3D" id="3.40.50.1010">
    <property type="entry name" value="5'-nuclease"/>
    <property type="match status" value="1"/>
</dbReference>
<comment type="cofactor">
    <cofactor evidence="1">
        <name>Mg(2+)</name>
        <dbReference type="ChEBI" id="CHEBI:18420"/>
    </cofactor>
</comment>
<dbReference type="SUPFAM" id="SSF88723">
    <property type="entry name" value="PIN domain-like"/>
    <property type="match status" value="1"/>
</dbReference>
<dbReference type="OrthoDB" id="4750219at2"/>
<keyword evidence="4" id="KW-0479">Metal-binding</keyword>
<evidence type="ECO:0000256" key="6">
    <source>
        <dbReference type="ARBA" id="ARBA00022842"/>
    </source>
</evidence>
<evidence type="ECO:0000256" key="4">
    <source>
        <dbReference type="ARBA" id="ARBA00022723"/>
    </source>
</evidence>
<evidence type="ECO:0000313" key="11">
    <source>
        <dbReference type="Proteomes" id="UP000467379"/>
    </source>
</evidence>
<reference evidence="8" key="3">
    <citation type="submission" date="2020-02" db="EMBL/GenBank/DDBJ databases">
        <authorList>
            <person name="Matsumoto Y."/>
            <person name="Motooka D."/>
            <person name="Nakamura S."/>
        </authorList>
    </citation>
    <scope>NUCLEOTIDE SEQUENCE</scope>
    <source>
        <strain evidence="8">JCM 12687</strain>
    </source>
</reference>
<accession>A0A7I7W0Q3</accession>